<proteinExistence type="predicted"/>
<dbReference type="Proteomes" id="UP000054549">
    <property type="component" value="Unassembled WGS sequence"/>
</dbReference>
<feature type="transmembrane region" description="Helical" evidence="1">
    <location>
        <begin position="134"/>
        <end position="159"/>
    </location>
</feature>
<dbReference type="STRING" id="946122.A0A0C2WHP8"/>
<dbReference type="OrthoDB" id="2691032at2759"/>
<dbReference type="HOGENOM" id="CLU_1481601_0_0_1"/>
<gene>
    <name evidence="2" type="ORF">M378DRAFT_577210</name>
    <name evidence="3" type="ORF">M378DRAFT_904019</name>
</gene>
<sequence>MSVDTHMQSQQSGMKVVDPSRSCSYVAGFSKRLSGGEQAQHLEEAMVVVERMPTPLPDFHVDQGLTLLGELRRRLVQDTVPMTVEQLEQLRATCLGCVWRHREEWNRDVLLRESCCNLWKCLRRPWMMKNDSRWCSACFFTLFYGLSLLETCVIIGTTISPCLHHACIFDVLPPIVLTETLM</sequence>
<dbReference type="EMBL" id="KN818490">
    <property type="protein sequence ID" value="KIL55643.1"/>
    <property type="molecule type" value="Genomic_DNA"/>
</dbReference>
<evidence type="ECO:0000313" key="2">
    <source>
        <dbReference type="EMBL" id="KIL55643.1"/>
    </source>
</evidence>
<keyword evidence="1" id="KW-0472">Membrane</keyword>
<dbReference type="AlphaFoldDB" id="A0A0C2WHP8"/>
<evidence type="ECO:0000313" key="4">
    <source>
        <dbReference type="Proteomes" id="UP000054549"/>
    </source>
</evidence>
<accession>A0A0C2WHP8</accession>
<evidence type="ECO:0000256" key="1">
    <source>
        <dbReference type="SAM" id="Phobius"/>
    </source>
</evidence>
<keyword evidence="1" id="KW-0812">Transmembrane</keyword>
<reference evidence="2 4" key="1">
    <citation type="submission" date="2014-04" db="EMBL/GenBank/DDBJ databases">
        <title>Evolutionary Origins and Diversification of the Mycorrhizal Mutualists.</title>
        <authorList>
            <consortium name="DOE Joint Genome Institute"/>
            <consortium name="Mycorrhizal Genomics Consortium"/>
            <person name="Kohler A."/>
            <person name="Kuo A."/>
            <person name="Nagy L.G."/>
            <person name="Floudas D."/>
            <person name="Copeland A."/>
            <person name="Barry K.W."/>
            <person name="Cichocki N."/>
            <person name="Veneault-Fourrey C."/>
            <person name="LaButti K."/>
            <person name="Lindquist E.A."/>
            <person name="Lipzen A."/>
            <person name="Lundell T."/>
            <person name="Morin E."/>
            <person name="Murat C."/>
            <person name="Riley R."/>
            <person name="Ohm R."/>
            <person name="Sun H."/>
            <person name="Tunlid A."/>
            <person name="Henrissat B."/>
            <person name="Grigoriev I.V."/>
            <person name="Hibbett D.S."/>
            <person name="Martin F."/>
        </authorList>
    </citation>
    <scope>NUCLEOTIDE SEQUENCE [LARGE SCALE GENOMIC DNA]</scope>
    <source>
        <strain evidence="2 4">Koide BX008</strain>
    </source>
</reference>
<name>A0A0C2WHP8_AMAMK</name>
<evidence type="ECO:0000313" key="3">
    <source>
        <dbReference type="EMBL" id="KIL60946.1"/>
    </source>
</evidence>
<organism evidence="2 4">
    <name type="scientific">Amanita muscaria (strain Koide BX008)</name>
    <dbReference type="NCBI Taxonomy" id="946122"/>
    <lineage>
        <taxon>Eukaryota</taxon>
        <taxon>Fungi</taxon>
        <taxon>Dikarya</taxon>
        <taxon>Basidiomycota</taxon>
        <taxon>Agaricomycotina</taxon>
        <taxon>Agaricomycetes</taxon>
        <taxon>Agaricomycetidae</taxon>
        <taxon>Agaricales</taxon>
        <taxon>Pluteineae</taxon>
        <taxon>Amanitaceae</taxon>
        <taxon>Amanita</taxon>
    </lineage>
</organism>
<keyword evidence="1" id="KW-1133">Transmembrane helix</keyword>
<protein>
    <submittedName>
        <fullName evidence="2">Uncharacterized protein</fullName>
    </submittedName>
</protein>
<dbReference type="EMBL" id="KN818291">
    <property type="protein sequence ID" value="KIL60946.1"/>
    <property type="molecule type" value="Genomic_DNA"/>
</dbReference>
<keyword evidence="4" id="KW-1185">Reference proteome</keyword>